<feature type="chain" id="PRO_5043586610" evidence="1">
    <location>
        <begin position="24"/>
        <end position="342"/>
    </location>
</feature>
<protein>
    <submittedName>
        <fullName evidence="2">Uncharacterized protein</fullName>
    </submittedName>
</protein>
<dbReference type="EMBL" id="JAVHNQ010000011">
    <property type="protein sequence ID" value="KAK6336292.1"/>
    <property type="molecule type" value="Genomic_DNA"/>
</dbReference>
<sequence length="342" mass="35967">MILSRVGPLFYILLPLSSRSSKAQNLYGYGKDASQTINVDIVTYGGSACNVTNLTYYNASSSITVDAFAVPDDVPRASTAGSLTSLTFTKAVVEGPYALPPYQSISFEAFWVTPSPFSSLLHSSDLPYTGCSTIISSLANSVIVKGQADNGSCTTLFNQECVDALIAQAKSMALSWSGQKGINPNCSAMGNPPPACQQFGKAGGEFDYRTTWFSDGLKASNNDGLSSVWLGTDNYGTSGMSACNQTGAVTIESGILSGQNATLNYDRSITAVTPVLTAVWLKEGRNPPWSDARLVCLRPNQFSSGSRVPAPPQLSGAGGALSWDRGASWGLLLVSLFGIALL</sequence>
<proteinExistence type="predicted"/>
<evidence type="ECO:0000313" key="2">
    <source>
        <dbReference type="EMBL" id="KAK6336292.1"/>
    </source>
</evidence>
<keyword evidence="3" id="KW-1185">Reference proteome</keyword>
<reference evidence="2 3" key="1">
    <citation type="submission" date="2019-10" db="EMBL/GenBank/DDBJ databases">
        <authorList>
            <person name="Palmer J.M."/>
        </authorList>
    </citation>
    <scope>NUCLEOTIDE SEQUENCE [LARGE SCALE GENOMIC DNA]</scope>
    <source>
        <strain evidence="2 3">TWF696</strain>
    </source>
</reference>
<dbReference type="AlphaFoldDB" id="A0AAV9U5Y9"/>
<gene>
    <name evidence="2" type="ORF">TWF696_001854</name>
</gene>
<evidence type="ECO:0000313" key="3">
    <source>
        <dbReference type="Proteomes" id="UP001375240"/>
    </source>
</evidence>
<evidence type="ECO:0000256" key="1">
    <source>
        <dbReference type="SAM" id="SignalP"/>
    </source>
</evidence>
<dbReference type="Proteomes" id="UP001375240">
    <property type="component" value="Unassembled WGS sequence"/>
</dbReference>
<organism evidence="2 3">
    <name type="scientific">Orbilia brochopaga</name>
    <dbReference type="NCBI Taxonomy" id="3140254"/>
    <lineage>
        <taxon>Eukaryota</taxon>
        <taxon>Fungi</taxon>
        <taxon>Dikarya</taxon>
        <taxon>Ascomycota</taxon>
        <taxon>Pezizomycotina</taxon>
        <taxon>Orbiliomycetes</taxon>
        <taxon>Orbiliales</taxon>
        <taxon>Orbiliaceae</taxon>
        <taxon>Orbilia</taxon>
    </lineage>
</organism>
<name>A0AAV9U5Y9_9PEZI</name>
<accession>A0AAV9U5Y9</accession>
<keyword evidence="1" id="KW-0732">Signal</keyword>
<comment type="caution">
    <text evidence="2">The sequence shown here is derived from an EMBL/GenBank/DDBJ whole genome shotgun (WGS) entry which is preliminary data.</text>
</comment>
<feature type="signal peptide" evidence="1">
    <location>
        <begin position="1"/>
        <end position="23"/>
    </location>
</feature>